<evidence type="ECO:0000313" key="4">
    <source>
        <dbReference type="EMBL" id="KAK5646342.1"/>
    </source>
</evidence>
<feature type="signal peptide" evidence="3">
    <location>
        <begin position="1"/>
        <end position="17"/>
    </location>
</feature>
<evidence type="ECO:0000256" key="1">
    <source>
        <dbReference type="ARBA" id="ARBA00022460"/>
    </source>
</evidence>
<keyword evidence="1 2" id="KW-0193">Cuticle</keyword>
<name>A0AAN7ZKX0_9COLE</name>
<keyword evidence="5" id="KW-1185">Reference proteome</keyword>
<keyword evidence="3" id="KW-0732">Signal</keyword>
<dbReference type="PRINTS" id="PR00947">
    <property type="entry name" value="CUTICLE"/>
</dbReference>
<dbReference type="InterPro" id="IPR051217">
    <property type="entry name" value="Insect_Cuticle_Struc_Prot"/>
</dbReference>
<comment type="caution">
    <text evidence="4">The sequence shown here is derived from an EMBL/GenBank/DDBJ whole genome shotgun (WGS) entry which is preliminary data.</text>
</comment>
<evidence type="ECO:0000256" key="2">
    <source>
        <dbReference type="PROSITE-ProRule" id="PRU00497"/>
    </source>
</evidence>
<accession>A0AAN7ZKX0</accession>
<dbReference type="AlphaFoldDB" id="A0AAN7ZKX0"/>
<dbReference type="InterPro" id="IPR000618">
    <property type="entry name" value="Insect_cuticle"/>
</dbReference>
<feature type="chain" id="PRO_5042881937" evidence="3">
    <location>
        <begin position="18"/>
        <end position="431"/>
    </location>
</feature>
<dbReference type="InterPro" id="IPR031311">
    <property type="entry name" value="CHIT_BIND_RR_consensus"/>
</dbReference>
<dbReference type="GO" id="GO:0005615">
    <property type="term" value="C:extracellular space"/>
    <property type="evidence" value="ECO:0007669"/>
    <property type="project" value="TreeGrafter"/>
</dbReference>
<dbReference type="PROSITE" id="PS00233">
    <property type="entry name" value="CHIT_BIND_RR_1"/>
    <property type="match status" value="1"/>
</dbReference>
<sequence length="431" mass="44814">MAMIWVNIFAIIVAATALEDPDLIRNCGDARALALGLSGGGNYHGHSAGIVYAAPKIHQPVLTTYSSPAFTSYSSPPYTSYSGHAKAYSSGLSHYSAENSYAYSSAIPAVKKVISTPVAVKVAAPVVTTYTEPVSYSLDVAHPGYSHGAHGGYGASYSSEISHAAQSAYASKHNAYSGINYGASLSYGAPLLHKVAVAPAPVIKYTSTPVAALTPIKSYAAAPIVKSVVTDYASTGLSHATHFGGYGNLYSSHLVAAPAVKVATPVVTVTAAPIIAKLGHSSAASSSYHSSYGGHSAHSAGFAYGTPAIGLPVSHAPVVAVPNTPSIRYNAAPAGYITSAPVAAAVAVKPITVKQDGYYDAHPRYSFEYGVNDPHTGDIKEQKEQRDGDVVKGHYALVEPDGNVRTVQYTADWETGFHAHVTNSKERVHAH</sequence>
<organism evidence="4 5">
    <name type="scientific">Pyrocoelia pectoralis</name>
    <dbReference type="NCBI Taxonomy" id="417401"/>
    <lineage>
        <taxon>Eukaryota</taxon>
        <taxon>Metazoa</taxon>
        <taxon>Ecdysozoa</taxon>
        <taxon>Arthropoda</taxon>
        <taxon>Hexapoda</taxon>
        <taxon>Insecta</taxon>
        <taxon>Pterygota</taxon>
        <taxon>Neoptera</taxon>
        <taxon>Endopterygota</taxon>
        <taxon>Coleoptera</taxon>
        <taxon>Polyphaga</taxon>
        <taxon>Elateriformia</taxon>
        <taxon>Elateroidea</taxon>
        <taxon>Lampyridae</taxon>
        <taxon>Lampyrinae</taxon>
        <taxon>Pyrocoelia</taxon>
    </lineage>
</organism>
<dbReference type="Proteomes" id="UP001329430">
    <property type="component" value="Chromosome 3"/>
</dbReference>
<evidence type="ECO:0000313" key="5">
    <source>
        <dbReference type="Proteomes" id="UP001329430"/>
    </source>
</evidence>
<dbReference type="PANTHER" id="PTHR12236">
    <property type="entry name" value="STRUCTURAL CONTITUENT OF CUTICLE"/>
    <property type="match status" value="1"/>
</dbReference>
<protein>
    <submittedName>
        <fullName evidence="4">Uncharacterized protein</fullName>
    </submittedName>
</protein>
<dbReference type="EMBL" id="JAVRBK010000003">
    <property type="protein sequence ID" value="KAK5646342.1"/>
    <property type="molecule type" value="Genomic_DNA"/>
</dbReference>
<dbReference type="Pfam" id="PF00379">
    <property type="entry name" value="Chitin_bind_4"/>
    <property type="match status" value="1"/>
</dbReference>
<proteinExistence type="predicted"/>
<reference evidence="4 5" key="1">
    <citation type="journal article" date="2024" name="Insects">
        <title>An Improved Chromosome-Level Genome Assembly of the Firefly Pyrocoelia pectoralis.</title>
        <authorList>
            <person name="Fu X."/>
            <person name="Meyer-Rochow V.B."/>
            <person name="Ballantyne L."/>
            <person name="Zhu X."/>
        </authorList>
    </citation>
    <scope>NUCLEOTIDE SEQUENCE [LARGE SCALE GENOMIC DNA]</scope>
    <source>
        <strain evidence="4">XCY_ONT2</strain>
    </source>
</reference>
<dbReference type="PANTHER" id="PTHR12236:SF95">
    <property type="entry name" value="CUTICULAR PROTEIN 76BD, ISOFORM C-RELATED"/>
    <property type="match status" value="1"/>
</dbReference>
<dbReference type="PROSITE" id="PS51155">
    <property type="entry name" value="CHIT_BIND_RR_2"/>
    <property type="match status" value="1"/>
</dbReference>
<gene>
    <name evidence="4" type="ORF">RI129_004806</name>
</gene>
<evidence type="ECO:0000256" key="3">
    <source>
        <dbReference type="SAM" id="SignalP"/>
    </source>
</evidence>
<dbReference type="GO" id="GO:0031012">
    <property type="term" value="C:extracellular matrix"/>
    <property type="evidence" value="ECO:0007669"/>
    <property type="project" value="TreeGrafter"/>
</dbReference>
<dbReference type="GO" id="GO:0042302">
    <property type="term" value="F:structural constituent of cuticle"/>
    <property type="evidence" value="ECO:0007669"/>
    <property type="project" value="UniProtKB-UniRule"/>
</dbReference>